<feature type="transmembrane region" description="Helical" evidence="1">
    <location>
        <begin position="39"/>
        <end position="58"/>
    </location>
</feature>
<evidence type="ECO:0000256" key="1">
    <source>
        <dbReference type="SAM" id="Phobius"/>
    </source>
</evidence>
<organism evidence="2">
    <name type="scientific">Arundo donax</name>
    <name type="common">Giant reed</name>
    <name type="synonym">Donax arundinaceus</name>
    <dbReference type="NCBI Taxonomy" id="35708"/>
    <lineage>
        <taxon>Eukaryota</taxon>
        <taxon>Viridiplantae</taxon>
        <taxon>Streptophyta</taxon>
        <taxon>Embryophyta</taxon>
        <taxon>Tracheophyta</taxon>
        <taxon>Spermatophyta</taxon>
        <taxon>Magnoliopsida</taxon>
        <taxon>Liliopsida</taxon>
        <taxon>Poales</taxon>
        <taxon>Poaceae</taxon>
        <taxon>PACMAD clade</taxon>
        <taxon>Arundinoideae</taxon>
        <taxon>Arundineae</taxon>
        <taxon>Arundo</taxon>
    </lineage>
</organism>
<keyword evidence="1" id="KW-0812">Transmembrane</keyword>
<feature type="transmembrane region" description="Helical" evidence="1">
    <location>
        <begin position="6"/>
        <end position="27"/>
    </location>
</feature>
<dbReference type="AlphaFoldDB" id="A0A0A8ZZU5"/>
<accession>A0A0A8ZZU5</accession>
<reference evidence="2" key="1">
    <citation type="submission" date="2014-09" db="EMBL/GenBank/DDBJ databases">
        <authorList>
            <person name="Magalhaes I.L.F."/>
            <person name="Oliveira U."/>
            <person name="Santos F.R."/>
            <person name="Vidigal T.H.D.A."/>
            <person name="Brescovit A.D."/>
            <person name="Santos A.J."/>
        </authorList>
    </citation>
    <scope>NUCLEOTIDE SEQUENCE</scope>
    <source>
        <tissue evidence="2">Shoot tissue taken approximately 20 cm above the soil surface</tissue>
    </source>
</reference>
<keyword evidence="1" id="KW-0472">Membrane</keyword>
<keyword evidence="1" id="KW-1133">Transmembrane helix</keyword>
<sequence length="92" mass="10548">MLLSESPFLDCYLLFLATSYICFNFHTRAHGNINYYNKINFYLASLLSSAFFSVAIHIECFCWDNSEIYGLFACNVCTDSSSLLSYLCLLHV</sequence>
<name>A0A0A8ZZU5_ARUDO</name>
<protein>
    <submittedName>
        <fullName evidence="2">Uncharacterized protein</fullName>
    </submittedName>
</protein>
<evidence type="ECO:0000313" key="2">
    <source>
        <dbReference type="EMBL" id="JAD44361.1"/>
    </source>
</evidence>
<reference evidence="2" key="2">
    <citation type="journal article" date="2015" name="Data Brief">
        <title>Shoot transcriptome of the giant reed, Arundo donax.</title>
        <authorList>
            <person name="Barrero R.A."/>
            <person name="Guerrero F.D."/>
            <person name="Moolhuijzen P."/>
            <person name="Goolsby J.A."/>
            <person name="Tidwell J."/>
            <person name="Bellgard S.E."/>
            <person name="Bellgard M.I."/>
        </authorList>
    </citation>
    <scope>NUCLEOTIDE SEQUENCE</scope>
    <source>
        <tissue evidence="2">Shoot tissue taken approximately 20 cm above the soil surface</tissue>
    </source>
</reference>
<dbReference type="EMBL" id="GBRH01253534">
    <property type="protein sequence ID" value="JAD44361.1"/>
    <property type="molecule type" value="Transcribed_RNA"/>
</dbReference>
<proteinExistence type="predicted"/>